<protein>
    <submittedName>
        <fullName evidence="2">Uncharacterized protein</fullName>
    </submittedName>
</protein>
<evidence type="ECO:0000313" key="3">
    <source>
        <dbReference type="Proteomes" id="UP000653797"/>
    </source>
</evidence>
<gene>
    <name evidence="2" type="ORF">IC230_13025</name>
</gene>
<evidence type="ECO:0000256" key="1">
    <source>
        <dbReference type="SAM" id="MobiDB-lite"/>
    </source>
</evidence>
<dbReference type="RefSeq" id="WP_191039468.1">
    <property type="nucleotide sequence ID" value="NZ_JACXAA010000004.1"/>
</dbReference>
<keyword evidence="3" id="KW-1185">Reference proteome</keyword>
<dbReference type="EMBL" id="JACXAA010000004">
    <property type="protein sequence ID" value="MBD2753821.1"/>
    <property type="molecule type" value="Genomic_DNA"/>
</dbReference>
<dbReference type="AlphaFoldDB" id="A0A927GDQ7"/>
<dbReference type="Proteomes" id="UP000653797">
    <property type="component" value="Unassembled WGS sequence"/>
</dbReference>
<accession>A0A927GDQ7</accession>
<name>A0A927GDQ7_9BACT</name>
<proteinExistence type="predicted"/>
<sequence>MLSYIELMNRFWKVDEEYSFSGNDSRLYFYLLNVANRLGWPNEFDYADDKLKGNIGIKVNTLKPCRDRLVMAGLLDFELGGMGRGNRVRYQLRYQKLTPISSERYQERCQERHQKLTPKSEKVSRKVSKKVSKNDTNSVYIRLKTFFKLSIASERKKIIAFRSAKKRVQKVPLIPRVPPKPSSSDPPKRDPFFFKSNSEELNVKFSDWYKAYQYNSGEFYCRRLWVELTDGERATAMAHTPLYVKSTPEKRYRKIPSKYLEEKAFNDEIIERNGKSNSESPATGQREIIRTNYTAKKFTRSVGGRNGQ</sequence>
<feature type="region of interest" description="Disordered" evidence="1">
    <location>
        <begin position="271"/>
        <end position="290"/>
    </location>
</feature>
<reference evidence="2" key="1">
    <citation type="submission" date="2020-09" db="EMBL/GenBank/DDBJ databases">
        <authorList>
            <person name="Kim M.K."/>
        </authorList>
    </citation>
    <scope>NUCLEOTIDE SEQUENCE</scope>
    <source>
        <strain evidence="2">BT704</strain>
    </source>
</reference>
<organism evidence="2 3">
    <name type="scientific">Spirosoma validum</name>
    <dbReference type="NCBI Taxonomy" id="2771355"/>
    <lineage>
        <taxon>Bacteria</taxon>
        <taxon>Pseudomonadati</taxon>
        <taxon>Bacteroidota</taxon>
        <taxon>Cytophagia</taxon>
        <taxon>Cytophagales</taxon>
        <taxon>Cytophagaceae</taxon>
        <taxon>Spirosoma</taxon>
    </lineage>
</organism>
<evidence type="ECO:0000313" key="2">
    <source>
        <dbReference type="EMBL" id="MBD2753821.1"/>
    </source>
</evidence>
<comment type="caution">
    <text evidence="2">The sequence shown here is derived from an EMBL/GenBank/DDBJ whole genome shotgun (WGS) entry which is preliminary data.</text>
</comment>